<dbReference type="SUPFAM" id="SSF55961">
    <property type="entry name" value="Bet v1-like"/>
    <property type="match status" value="1"/>
</dbReference>
<dbReference type="PANTHER" id="PTHR39332">
    <property type="entry name" value="BLL4707 PROTEIN"/>
    <property type="match status" value="1"/>
</dbReference>
<accession>A0A3L8RDD7</accession>
<proteinExistence type="predicted"/>
<dbReference type="PANTHER" id="PTHR39332:SF7">
    <property type="entry name" value="SRPBCC FAMILY PROTEIN"/>
    <property type="match status" value="1"/>
</dbReference>
<dbReference type="InterPro" id="IPR019587">
    <property type="entry name" value="Polyketide_cyclase/dehydratase"/>
</dbReference>
<evidence type="ECO:0000313" key="2">
    <source>
        <dbReference type="Proteomes" id="UP000281594"/>
    </source>
</evidence>
<dbReference type="InterPro" id="IPR023393">
    <property type="entry name" value="START-like_dom_sf"/>
</dbReference>
<name>A0A3L8RDD7_STRRN</name>
<dbReference type="AlphaFoldDB" id="A0A3L8RDD7"/>
<organism evidence="1 2">
    <name type="scientific">Streptomyces rapamycinicus (strain ATCC 29253 / DSM 41530 / NRRL 5491 / AYB-994)</name>
    <name type="common">Streptomyces hygroscopicus (strain ATCC 29253)</name>
    <dbReference type="NCBI Taxonomy" id="1343740"/>
    <lineage>
        <taxon>Bacteria</taxon>
        <taxon>Bacillati</taxon>
        <taxon>Actinomycetota</taxon>
        <taxon>Actinomycetes</taxon>
        <taxon>Kitasatosporales</taxon>
        <taxon>Streptomycetaceae</taxon>
        <taxon>Streptomyces</taxon>
        <taxon>Streptomyces violaceusniger group</taxon>
    </lineage>
</organism>
<dbReference type="Proteomes" id="UP000281594">
    <property type="component" value="Unassembled WGS sequence"/>
</dbReference>
<evidence type="ECO:0000313" key="1">
    <source>
        <dbReference type="EMBL" id="RLV77448.1"/>
    </source>
</evidence>
<dbReference type="CDD" id="cd07821">
    <property type="entry name" value="PYR_PYL_RCAR_like"/>
    <property type="match status" value="1"/>
</dbReference>
<reference evidence="1 2" key="1">
    <citation type="journal article" date="2018" name="J. Biol. Chem.">
        <title>Discovery of the actinoplanic acid pathway in Streptomyces rapamycinicus reveals a genetically conserved synergism with rapamycin.</title>
        <authorList>
            <person name="Mrak P."/>
            <person name="Krastel P."/>
            <person name="Pivk Lukancic P."/>
            <person name="Tao J."/>
            <person name="Pistorius D."/>
            <person name="Moore C.M."/>
        </authorList>
    </citation>
    <scope>NUCLEOTIDE SEQUENCE [LARGE SCALE GENOMIC DNA]</scope>
    <source>
        <strain evidence="1 2">NRRL 5491</strain>
    </source>
</reference>
<gene>
    <name evidence="1" type="ORF">D3C57_103725</name>
</gene>
<dbReference type="STRING" id="1343740.M271_39890"/>
<comment type="caution">
    <text evidence="1">The sequence shown here is derived from an EMBL/GenBank/DDBJ whole genome shotgun (WGS) entry which is preliminary data.</text>
</comment>
<dbReference type="Gene3D" id="3.30.530.20">
    <property type="match status" value="1"/>
</dbReference>
<dbReference type="EMBL" id="QYCY01000001">
    <property type="protein sequence ID" value="RLV77448.1"/>
    <property type="molecule type" value="Genomic_DNA"/>
</dbReference>
<evidence type="ECO:0008006" key="3">
    <source>
        <dbReference type="Google" id="ProtNLM"/>
    </source>
</evidence>
<protein>
    <recommendedName>
        <fullName evidence="3">Polyketide cyclase</fullName>
    </recommendedName>
</protein>
<sequence>MDRPLSSTAEAGFDVDITVEYTAVIDSGPQTVWQLLAAFEDMHWHPQVKSSRLAAGTSGRTGAVRELSLTDGSTVTERLDELDHARMTLTYSFQGDPPIPVSTSRTTVSLQPADGQTAITWQGGYGVADSDAALLVSRVSREMVWPTAAQALKTALGH</sequence>
<dbReference type="Pfam" id="PF10604">
    <property type="entry name" value="Polyketide_cyc2"/>
    <property type="match status" value="1"/>
</dbReference>